<protein>
    <recommendedName>
        <fullName evidence="2">C2H2-type domain-containing protein</fullName>
    </recommendedName>
</protein>
<gene>
    <name evidence="3" type="ORF">DSTB1V02_LOCUS14602</name>
</gene>
<dbReference type="PROSITE" id="PS00028">
    <property type="entry name" value="ZINC_FINGER_C2H2_1"/>
    <property type="match status" value="1"/>
</dbReference>
<organism evidence="3">
    <name type="scientific">Darwinula stevensoni</name>
    <dbReference type="NCBI Taxonomy" id="69355"/>
    <lineage>
        <taxon>Eukaryota</taxon>
        <taxon>Metazoa</taxon>
        <taxon>Ecdysozoa</taxon>
        <taxon>Arthropoda</taxon>
        <taxon>Crustacea</taxon>
        <taxon>Oligostraca</taxon>
        <taxon>Ostracoda</taxon>
        <taxon>Podocopa</taxon>
        <taxon>Podocopida</taxon>
        <taxon>Darwinulocopina</taxon>
        <taxon>Darwinuloidea</taxon>
        <taxon>Darwinulidae</taxon>
        <taxon>Darwinula</taxon>
    </lineage>
</organism>
<dbReference type="Proteomes" id="UP000677054">
    <property type="component" value="Unassembled WGS sequence"/>
</dbReference>
<dbReference type="EMBL" id="CAJPEV010013417">
    <property type="protein sequence ID" value="CAG0906748.1"/>
    <property type="molecule type" value="Genomic_DNA"/>
</dbReference>
<feature type="non-terminal residue" evidence="3">
    <location>
        <position position="166"/>
    </location>
</feature>
<dbReference type="EMBL" id="LR912935">
    <property type="protein sequence ID" value="CAD7254856.1"/>
    <property type="molecule type" value="Genomic_DNA"/>
</dbReference>
<evidence type="ECO:0000256" key="1">
    <source>
        <dbReference type="SAM" id="MobiDB-lite"/>
    </source>
</evidence>
<sequence>MSQGESKESELKGPREGNSGAAQPDVPSDEAPPGEDTPASADAEPKGKEPEGGSSTQEGASTGSRESGQALKIGLPNKKKKKNKWKGKKGTKLQRPELNETVTLSSGETIKSYRVFREDGGILSIYCALCQKDINGLGEFDLHKDSHNHKKKKMLSSKESAAFLFH</sequence>
<evidence type="ECO:0000313" key="3">
    <source>
        <dbReference type="EMBL" id="CAD7254856.1"/>
    </source>
</evidence>
<feature type="compositionally biased region" description="Polar residues" evidence="1">
    <location>
        <begin position="53"/>
        <end position="67"/>
    </location>
</feature>
<dbReference type="InterPro" id="IPR013087">
    <property type="entry name" value="Znf_C2H2_type"/>
</dbReference>
<dbReference type="OrthoDB" id="6362516at2759"/>
<feature type="compositionally biased region" description="Basic and acidic residues" evidence="1">
    <location>
        <begin position="1"/>
        <end position="15"/>
    </location>
</feature>
<keyword evidence="4" id="KW-1185">Reference proteome</keyword>
<reference evidence="3" key="1">
    <citation type="submission" date="2020-11" db="EMBL/GenBank/DDBJ databases">
        <authorList>
            <person name="Tran Van P."/>
        </authorList>
    </citation>
    <scope>NUCLEOTIDE SEQUENCE</scope>
</reference>
<feature type="domain" description="C2H2-type" evidence="2">
    <location>
        <begin position="127"/>
        <end position="149"/>
    </location>
</feature>
<evidence type="ECO:0000313" key="4">
    <source>
        <dbReference type="Proteomes" id="UP000677054"/>
    </source>
</evidence>
<dbReference type="AlphaFoldDB" id="A0A7R9AIM7"/>
<evidence type="ECO:0000259" key="2">
    <source>
        <dbReference type="PROSITE" id="PS00028"/>
    </source>
</evidence>
<proteinExistence type="predicted"/>
<name>A0A7R9AIM7_9CRUS</name>
<accession>A0A7R9AIM7</accession>
<feature type="compositionally biased region" description="Basic residues" evidence="1">
    <location>
        <begin position="77"/>
        <end position="92"/>
    </location>
</feature>
<feature type="region of interest" description="Disordered" evidence="1">
    <location>
        <begin position="1"/>
        <end position="97"/>
    </location>
</feature>